<dbReference type="Proteomes" id="UP000631114">
    <property type="component" value="Unassembled WGS sequence"/>
</dbReference>
<evidence type="ECO:0000256" key="2">
    <source>
        <dbReference type="ARBA" id="ARBA00008127"/>
    </source>
</evidence>
<comment type="caution">
    <text evidence="8">The sequence shown here is derived from an EMBL/GenBank/DDBJ whole genome shotgun (WGS) entry which is preliminary data.</text>
</comment>
<evidence type="ECO:0000256" key="6">
    <source>
        <dbReference type="RuleBase" id="RU367102"/>
    </source>
</evidence>
<evidence type="ECO:0000256" key="1">
    <source>
        <dbReference type="ARBA" id="ARBA00004613"/>
    </source>
</evidence>
<evidence type="ECO:0000313" key="8">
    <source>
        <dbReference type="EMBL" id="KAF9618584.1"/>
    </source>
</evidence>
<organism evidence="8 9">
    <name type="scientific">Coptis chinensis</name>
    <dbReference type="NCBI Taxonomy" id="261450"/>
    <lineage>
        <taxon>Eukaryota</taxon>
        <taxon>Viridiplantae</taxon>
        <taxon>Streptophyta</taxon>
        <taxon>Embryophyta</taxon>
        <taxon>Tracheophyta</taxon>
        <taxon>Spermatophyta</taxon>
        <taxon>Magnoliopsida</taxon>
        <taxon>Ranunculales</taxon>
        <taxon>Ranunculaceae</taxon>
        <taxon>Coptidoideae</taxon>
        <taxon>Coptis</taxon>
    </lineage>
</organism>
<proteinExistence type="inferred from homology"/>
<feature type="transmembrane region" description="Helical" evidence="7">
    <location>
        <begin position="12"/>
        <end position="30"/>
    </location>
</feature>
<evidence type="ECO:0000313" key="9">
    <source>
        <dbReference type="Proteomes" id="UP000631114"/>
    </source>
</evidence>
<dbReference type="InterPro" id="IPR039455">
    <property type="entry name" value="EPFL"/>
</dbReference>
<reference evidence="8 9" key="1">
    <citation type="submission" date="2020-10" db="EMBL/GenBank/DDBJ databases">
        <title>The Coptis chinensis genome and diversification of protoberbering-type alkaloids.</title>
        <authorList>
            <person name="Wang B."/>
            <person name="Shu S."/>
            <person name="Song C."/>
            <person name="Liu Y."/>
        </authorList>
    </citation>
    <scope>NUCLEOTIDE SEQUENCE [LARGE SCALE GENOMIC DNA]</scope>
    <source>
        <strain evidence="8">HL-2020</strain>
        <tissue evidence="8">Leaf</tissue>
    </source>
</reference>
<evidence type="ECO:0000256" key="5">
    <source>
        <dbReference type="ARBA" id="ARBA00023157"/>
    </source>
</evidence>
<comment type="subcellular location">
    <subcellularLocation>
        <location evidence="1 6">Secreted</location>
    </subcellularLocation>
</comment>
<keyword evidence="4" id="KW-0732">Signal</keyword>
<name>A0A835IJZ9_9MAGN</name>
<comment type="function">
    <text evidence="6">Controls stomatal patterning.</text>
</comment>
<dbReference type="PANTHER" id="PTHR33109">
    <property type="entry name" value="EPIDERMAL PATTERNING FACTOR-LIKE PROTEIN 4"/>
    <property type="match status" value="1"/>
</dbReference>
<keyword evidence="6" id="KW-0217">Developmental protein</keyword>
<evidence type="ECO:0000256" key="4">
    <source>
        <dbReference type="ARBA" id="ARBA00022729"/>
    </source>
</evidence>
<keyword evidence="7" id="KW-1133">Transmembrane helix</keyword>
<sequence>MGVLCHQHCKHYYHLSATTAFALLFFASIFSPTQQLNFGIVGNEEDVKRGGGSEVMERVVLNRRRLGGPGSSPPTCRFKCGRCRPCKPVRVPIQPGVSVPLEYYPEAWRCKCHNKLFMP</sequence>
<dbReference type="OrthoDB" id="1937916at2759"/>
<protein>
    <recommendedName>
        <fullName evidence="6">Epidermal patterning factor-like protein</fullName>
    </recommendedName>
</protein>
<comment type="similarity">
    <text evidence="2 6">Belongs to the plant cysteine rich small secretory peptide family. Epidermal patterning factor subfamily.</text>
</comment>
<dbReference type="GO" id="GO:0005576">
    <property type="term" value="C:extracellular region"/>
    <property type="evidence" value="ECO:0007669"/>
    <property type="project" value="UniProtKB-SubCell"/>
</dbReference>
<evidence type="ECO:0000256" key="7">
    <source>
        <dbReference type="SAM" id="Phobius"/>
    </source>
</evidence>
<keyword evidence="7" id="KW-0472">Membrane</keyword>
<keyword evidence="9" id="KW-1185">Reference proteome</keyword>
<keyword evidence="7" id="KW-0812">Transmembrane</keyword>
<evidence type="ECO:0000256" key="3">
    <source>
        <dbReference type="ARBA" id="ARBA00022525"/>
    </source>
</evidence>
<keyword evidence="5" id="KW-1015">Disulfide bond</keyword>
<dbReference type="Pfam" id="PF17181">
    <property type="entry name" value="EPF"/>
    <property type="match status" value="1"/>
</dbReference>
<accession>A0A835IJZ9</accession>
<keyword evidence="3 6" id="KW-0964">Secreted</keyword>
<dbReference type="GO" id="GO:0010052">
    <property type="term" value="P:guard cell differentiation"/>
    <property type="evidence" value="ECO:0007669"/>
    <property type="project" value="UniProtKB-UniRule"/>
</dbReference>
<gene>
    <name evidence="8" type="ORF">IFM89_002279</name>
</gene>
<dbReference type="AlphaFoldDB" id="A0A835IJZ9"/>
<dbReference type="PANTHER" id="PTHR33109:SF55">
    <property type="entry name" value="EPIDERMAL PATTERNING FACTOR-LIKE PROTEIN 4-RELATED"/>
    <property type="match status" value="1"/>
</dbReference>
<dbReference type="EMBL" id="JADFTS010000002">
    <property type="protein sequence ID" value="KAF9618584.1"/>
    <property type="molecule type" value="Genomic_DNA"/>
</dbReference>